<dbReference type="AlphaFoldDB" id="A0A085WTV6"/>
<gene>
    <name evidence="2" type="ORF">DB31_3249</name>
</gene>
<feature type="region of interest" description="Disordered" evidence="1">
    <location>
        <begin position="33"/>
        <end position="84"/>
    </location>
</feature>
<evidence type="ECO:0000313" key="3">
    <source>
        <dbReference type="Proteomes" id="UP000028725"/>
    </source>
</evidence>
<dbReference type="EMBL" id="JMCB01000002">
    <property type="protein sequence ID" value="KFE71119.1"/>
    <property type="molecule type" value="Genomic_DNA"/>
</dbReference>
<name>A0A085WTV6_9BACT</name>
<protein>
    <submittedName>
        <fullName evidence="2">Uncharacterized protein</fullName>
    </submittedName>
</protein>
<dbReference type="Proteomes" id="UP000028725">
    <property type="component" value="Unassembled WGS sequence"/>
</dbReference>
<reference evidence="2 3" key="1">
    <citation type="submission" date="2014-04" db="EMBL/GenBank/DDBJ databases">
        <title>Genome assembly of Hyalangium minutum DSM 14724.</title>
        <authorList>
            <person name="Sharma G."/>
            <person name="Subramanian S."/>
        </authorList>
    </citation>
    <scope>NUCLEOTIDE SEQUENCE [LARGE SCALE GENOMIC DNA]</scope>
    <source>
        <strain evidence="2 3">DSM 14724</strain>
    </source>
</reference>
<accession>A0A085WTV6</accession>
<evidence type="ECO:0000256" key="1">
    <source>
        <dbReference type="SAM" id="MobiDB-lite"/>
    </source>
</evidence>
<keyword evidence="3" id="KW-1185">Reference proteome</keyword>
<comment type="caution">
    <text evidence="2">The sequence shown here is derived from an EMBL/GenBank/DDBJ whole genome shotgun (WGS) entry which is preliminary data.</text>
</comment>
<organism evidence="2 3">
    <name type="scientific">Hyalangium minutum</name>
    <dbReference type="NCBI Taxonomy" id="394096"/>
    <lineage>
        <taxon>Bacteria</taxon>
        <taxon>Pseudomonadati</taxon>
        <taxon>Myxococcota</taxon>
        <taxon>Myxococcia</taxon>
        <taxon>Myxococcales</taxon>
        <taxon>Cystobacterineae</taxon>
        <taxon>Archangiaceae</taxon>
        <taxon>Hyalangium</taxon>
    </lineage>
</organism>
<sequence length="84" mass="9187">MIDLGALFVVSGHEGRKDDRSVPWAHAGARRDFQTTGFTRARGGHRGIQGSQPSRLRDCRRSVDSRKAGKQTGASERLANPRDG</sequence>
<proteinExistence type="predicted"/>
<feature type="compositionally biased region" description="Basic and acidic residues" evidence="1">
    <location>
        <begin position="55"/>
        <end position="67"/>
    </location>
</feature>
<evidence type="ECO:0000313" key="2">
    <source>
        <dbReference type="EMBL" id="KFE71119.1"/>
    </source>
</evidence>